<evidence type="ECO:0000313" key="12">
    <source>
        <dbReference type="EMBL" id="GGD05574.1"/>
    </source>
</evidence>
<feature type="domain" description="ACT" evidence="11">
    <location>
        <begin position="225"/>
        <end position="302"/>
    </location>
</feature>
<dbReference type="GO" id="GO:0009094">
    <property type="term" value="P:L-phenylalanine biosynthetic process"/>
    <property type="evidence" value="ECO:0007669"/>
    <property type="project" value="UniProtKB-KW"/>
</dbReference>
<dbReference type="InterPro" id="IPR001086">
    <property type="entry name" value="Preph_deHydtase"/>
</dbReference>
<evidence type="ECO:0000256" key="9">
    <source>
        <dbReference type="SAM" id="MobiDB-lite"/>
    </source>
</evidence>
<name>A0A916XT60_9HYPH</name>
<organism evidence="12 13">
    <name type="scientific">Aureimonas glaciei</name>
    <dbReference type="NCBI Taxonomy" id="1776957"/>
    <lineage>
        <taxon>Bacteria</taxon>
        <taxon>Pseudomonadati</taxon>
        <taxon>Pseudomonadota</taxon>
        <taxon>Alphaproteobacteria</taxon>
        <taxon>Hyphomicrobiales</taxon>
        <taxon>Aurantimonadaceae</taxon>
        <taxon>Aureimonas</taxon>
    </lineage>
</organism>
<evidence type="ECO:0000259" key="10">
    <source>
        <dbReference type="PROSITE" id="PS51171"/>
    </source>
</evidence>
<dbReference type="PANTHER" id="PTHR21022:SF19">
    <property type="entry name" value="PREPHENATE DEHYDRATASE-RELATED"/>
    <property type="match status" value="1"/>
</dbReference>
<dbReference type="CDD" id="cd13631">
    <property type="entry name" value="PBP2_Ct-PDT_like"/>
    <property type="match status" value="1"/>
</dbReference>
<accession>A0A916XT60</accession>
<dbReference type="EMBL" id="BMJJ01000001">
    <property type="protein sequence ID" value="GGD05574.1"/>
    <property type="molecule type" value="Genomic_DNA"/>
</dbReference>
<dbReference type="PROSITE" id="PS51671">
    <property type="entry name" value="ACT"/>
    <property type="match status" value="1"/>
</dbReference>
<keyword evidence="5" id="KW-0584">Phenylalanine biosynthesis</keyword>
<feature type="site" description="Essential for prephenate dehydratase activity" evidence="8">
    <location>
        <position position="192"/>
    </location>
</feature>
<dbReference type="InterPro" id="IPR002912">
    <property type="entry name" value="ACT_dom"/>
</dbReference>
<dbReference type="Pfam" id="PF00800">
    <property type="entry name" value="PDT"/>
    <property type="match status" value="1"/>
</dbReference>
<comment type="caution">
    <text evidence="12">The sequence shown here is derived from an EMBL/GenBank/DDBJ whole genome shotgun (WGS) entry which is preliminary data.</text>
</comment>
<keyword evidence="6" id="KW-0456">Lyase</keyword>
<gene>
    <name evidence="12" type="primary">pheA</name>
    <name evidence="12" type="ORF">GCM10011335_05610</name>
</gene>
<keyword evidence="3" id="KW-0028">Amino-acid biosynthesis</keyword>
<dbReference type="CDD" id="cd04905">
    <property type="entry name" value="ACT_CM-PDT"/>
    <property type="match status" value="1"/>
</dbReference>
<dbReference type="NCBIfam" id="NF008866">
    <property type="entry name" value="PRK11899.1"/>
    <property type="match status" value="1"/>
</dbReference>
<evidence type="ECO:0000259" key="11">
    <source>
        <dbReference type="PROSITE" id="PS51671"/>
    </source>
</evidence>
<keyword evidence="4" id="KW-0057">Aromatic amino acid biosynthesis</keyword>
<evidence type="ECO:0000256" key="6">
    <source>
        <dbReference type="ARBA" id="ARBA00023239"/>
    </source>
</evidence>
<dbReference type="PROSITE" id="PS00857">
    <property type="entry name" value="PREPHENATE_DEHYDR_1"/>
    <property type="match status" value="1"/>
</dbReference>
<dbReference type="Proteomes" id="UP000613160">
    <property type="component" value="Unassembled WGS sequence"/>
</dbReference>
<protein>
    <recommendedName>
        <fullName evidence="2">prephenate dehydratase</fullName>
        <ecNumber evidence="2">4.2.1.51</ecNumber>
    </recommendedName>
</protein>
<evidence type="ECO:0000256" key="5">
    <source>
        <dbReference type="ARBA" id="ARBA00023222"/>
    </source>
</evidence>
<keyword evidence="13" id="KW-1185">Reference proteome</keyword>
<proteinExistence type="predicted"/>
<evidence type="ECO:0000256" key="7">
    <source>
        <dbReference type="ARBA" id="ARBA00047848"/>
    </source>
</evidence>
<feature type="domain" description="Prephenate dehydratase" evidence="10">
    <location>
        <begin position="24"/>
        <end position="199"/>
    </location>
</feature>
<dbReference type="Gene3D" id="3.40.190.10">
    <property type="entry name" value="Periplasmic binding protein-like II"/>
    <property type="match status" value="2"/>
</dbReference>
<evidence type="ECO:0000256" key="4">
    <source>
        <dbReference type="ARBA" id="ARBA00023141"/>
    </source>
</evidence>
<sequence length="315" mass="33923">MTMTVSEQTVQTPSMTTSFAPTNGISFQGEAGANSDTACRNMFPDMQPLPCPSFEDAFAAVTNGEADLAMIPIENSIAGRVADIHHLLPISGLKIVGEYFLPIRFQLMALPGVALSEIKSVHSHIHALGQCRAIIRANGWKPVVAGDTAGAARIVSEAGDRTMAALAPRLAADLYGLDILKENVEDSEDNMTRFVVLSRPDGSEEGLWIPRATDAEPVSRDVVTTFVFRVRNIPAALYKALGGFATNGVNMTKLESYQIGGSFSATQFYADIEGHPHDPAAARALHELRFFSAAMEILGVYKAAPDRQRFLTPAE</sequence>
<evidence type="ECO:0000256" key="1">
    <source>
        <dbReference type="ARBA" id="ARBA00004741"/>
    </source>
</evidence>
<dbReference type="InterPro" id="IPR018528">
    <property type="entry name" value="Preph_deHydtase_CS"/>
</dbReference>
<dbReference type="GO" id="GO:0005737">
    <property type="term" value="C:cytoplasm"/>
    <property type="evidence" value="ECO:0007669"/>
    <property type="project" value="TreeGrafter"/>
</dbReference>
<dbReference type="SUPFAM" id="SSF53850">
    <property type="entry name" value="Periplasmic binding protein-like II"/>
    <property type="match status" value="1"/>
</dbReference>
<reference evidence="12" key="1">
    <citation type="journal article" date="2014" name="Int. J. Syst. Evol. Microbiol.">
        <title>Complete genome sequence of Corynebacterium casei LMG S-19264T (=DSM 44701T), isolated from a smear-ripened cheese.</title>
        <authorList>
            <consortium name="US DOE Joint Genome Institute (JGI-PGF)"/>
            <person name="Walter F."/>
            <person name="Albersmeier A."/>
            <person name="Kalinowski J."/>
            <person name="Ruckert C."/>
        </authorList>
    </citation>
    <scope>NUCLEOTIDE SEQUENCE</scope>
    <source>
        <strain evidence="12">CGMCC 1.15493</strain>
    </source>
</reference>
<dbReference type="PANTHER" id="PTHR21022">
    <property type="entry name" value="PREPHENATE DEHYDRATASE P PROTEIN"/>
    <property type="match status" value="1"/>
</dbReference>
<reference evidence="12" key="2">
    <citation type="submission" date="2020-09" db="EMBL/GenBank/DDBJ databases">
        <authorList>
            <person name="Sun Q."/>
            <person name="Zhou Y."/>
        </authorList>
    </citation>
    <scope>NUCLEOTIDE SEQUENCE</scope>
    <source>
        <strain evidence="12">CGMCC 1.15493</strain>
    </source>
</reference>
<dbReference type="Gene3D" id="3.30.70.260">
    <property type="match status" value="1"/>
</dbReference>
<dbReference type="PIRSF" id="PIRSF001500">
    <property type="entry name" value="Chor_mut_pdt_Ppr"/>
    <property type="match status" value="1"/>
</dbReference>
<feature type="region of interest" description="Disordered" evidence="9">
    <location>
        <begin position="1"/>
        <end position="21"/>
    </location>
</feature>
<evidence type="ECO:0000256" key="2">
    <source>
        <dbReference type="ARBA" id="ARBA00013147"/>
    </source>
</evidence>
<dbReference type="InterPro" id="IPR045865">
    <property type="entry name" value="ACT-like_dom_sf"/>
</dbReference>
<dbReference type="GO" id="GO:0004664">
    <property type="term" value="F:prephenate dehydratase activity"/>
    <property type="evidence" value="ECO:0007669"/>
    <property type="project" value="UniProtKB-EC"/>
</dbReference>
<dbReference type="PROSITE" id="PS51171">
    <property type="entry name" value="PREPHENATE_DEHYDR_3"/>
    <property type="match status" value="1"/>
</dbReference>
<dbReference type="SUPFAM" id="SSF55021">
    <property type="entry name" value="ACT-like"/>
    <property type="match status" value="1"/>
</dbReference>
<dbReference type="EC" id="4.2.1.51" evidence="2"/>
<comment type="catalytic activity">
    <reaction evidence="7">
        <text>prephenate + H(+) = 3-phenylpyruvate + CO2 + H2O</text>
        <dbReference type="Rhea" id="RHEA:21648"/>
        <dbReference type="ChEBI" id="CHEBI:15377"/>
        <dbReference type="ChEBI" id="CHEBI:15378"/>
        <dbReference type="ChEBI" id="CHEBI:16526"/>
        <dbReference type="ChEBI" id="CHEBI:18005"/>
        <dbReference type="ChEBI" id="CHEBI:29934"/>
        <dbReference type="EC" id="4.2.1.51"/>
    </reaction>
</comment>
<dbReference type="AlphaFoldDB" id="A0A916XT60"/>
<evidence type="ECO:0000313" key="13">
    <source>
        <dbReference type="Proteomes" id="UP000613160"/>
    </source>
</evidence>
<evidence type="ECO:0000256" key="8">
    <source>
        <dbReference type="PIRSR" id="PIRSR001500-2"/>
    </source>
</evidence>
<comment type="pathway">
    <text evidence="1">Amino-acid biosynthesis; L-phenylalanine biosynthesis; phenylpyruvate from prephenate: step 1/1.</text>
</comment>
<evidence type="ECO:0000256" key="3">
    <source>
        <dbReference type="ARBA" id="ARBA00022605"/>
    </source>
</evidence>
<dbReference type="InterPro" id="IPR008242">
    <property type="entry name" value="Chor_mutase/pphenate_deHydtase"/>
</dbReference>